<proteinExistence type="predicted"/>
<feature type="region of interest" description="Disordered" evidence="1">
    <location>
        <begin position="255"/>
        <end position="368"/>
    </location>
</feature>
<gene>
    <name evidence="2" type="ORF">QYE76_037198</name>
</gene>
<sequence>MADYDETLVAGDEYFFLSRTLFDMSAAVGIAPPVFQGKQLYKEHGTEAWSIKTFIPGSDDDPEDPSMTYSEVYPDWENSVEIAIQGAIARIRHKFHRMIPPTSPYYHFGERSEDGTPLRRTGTCDDTMCRTYMAEREFVSASSEKLLKRQTTLVGEAREVLQYANVRNMQMEAALLAVDDKRLALEERIALLEDPVKLEEKLIISDNWAKTVQKTITLMLENRAIETKEKDELKKENDALKMENKLLKETIEELAAGKEEEDPQERLMFNSDGEVEPVAEEKKKKRKTSSESYPLSCFEAVKRHAAKKGPNSGSTATDDDSSGTAHADDDSVHSNRPEQQQSRHHHHHRHHLHHHPTPSGQTCQIPEA</sequence>
<dbReference type="Proteomes" id="UP001231189">
    <property type="component" value="Unassembled WGS sequence"/>
</dbReference>
<accession>A0AAD8VCR1</accession>
<evidence type="ECO:0000313" key="2">
    <source>
        <dbReference type="EMBL" id="KAK1601549.1"/>
    </source>
</evidence>
<dbReference type="AlphaFoldDB" id="A0AAD8VCR1"/>
<feature type="compositionally biased region" description="Basic and acidic residues" evidence="1">
    <location>
        <begin position="326"/>
        <end position="336"/>
    </location>
</feature>
<comment type="caution">
    <text evidence="2">The sequence shown here is derived from an EMBL/GenBank/DDBJ whole genome shotgun (WGS) entry which is preliminary data.</text>
</comment>
<dbReference type="EMBL" id="JAUUTY010000398">
    <property type="protein sequence ID" value="KAK1601549.1"/>
    <property type="molecule type" value="Genomic_DNA"/>
</dbReference>
<evidence type="ECO:0000256" key="1">
    <source>
        <dbReference type="SAM" id="MobiDB-lite"/>
    </source>
</evidence>
<protein>
    <submittedName>
        <fullName evidence="2">Uncharacterized protein</fullName>
    </submittedName>
</protein>
<organism evidence="2 3">
    <name type="scientific">Lolium multiflorum</name>
    <name type="common">Italian ryegrass</name>
    <name type="synonym">Lolium perenne subsp. multiflorum</name>
    <dbReference type="NCBI Taxonomy" id="4521"/>
    <lineage>
        <taxon>Eukaryota</taxon>
        <taxon>Viridiplantae</taxon>
        <taxon>Streptophyta</taxon>
        <taxon>Embryophyta</taxon>
        <taxon>Tracheophyta</taxon>
        <taxon>Spermatophyta</taxon>
        <taxon>Magnoliopsida</taxon>
        <taxon>Liliopsida</taxon>
        <taxon>Poales</taxon>
        <taxon>Poaceae</taxon>
        <taxon>BOP clade</taxon>
        <taxon>Pooideae</taxon>
        <taxon>Poodae</taxon>
        <taxon>Poeae</taxon>
        <taxon>Poeae Chloroplast Group 2 (Poeae type)</taxon>
        <taxon>Loliodinae</taxon>
        <taxon>Loliinae</taxon>
        <taxon>Lolium</taxon>
    </lineage>
</organism>
<reference evidence="2" key="1">
    <citation type="submission" date="2023-07" db="EMBL/GenBank/DDBJ databases">
        <title>A chromosome-level genome assembly of Lolium multiflorum.</title>
        <authorList>
            <person name="Chen Y."/>
            <person name="Copetti D."/>
            <person name="Kolliker R."/>
            <person name="Studer B."/>
        </authorList>
    </citation>
    <scope>NUCLEOTIDE SEQUENCE</scope>
    <source>
        <strain evidence="2">02402/16</strain>
        <tissue evidence="2">Leaf</tissue>
    </source>
</reference>
<feature type="compositionally biased region" description="Polar residues" evidence="1">
    <location>
        <begin position="358"/>
        <end position="368"/>
    </location>
</feature>
<keyword evidence="3" id="KW-1185">Reference proteome</keyword>
<feature type="compositionally biased region" description="Basic residues" evidence="1">
    <location>
        <begin position="342"/>
        <end position="356"/>
    </location>
</feature>
<name>A0AAD8VCR1_LOLMU</name>
<evidence type="ECO:0000313" key="3">
    <source>
        <dbReference type="Proteomes" id="UP001231189"/>
    </source>
</evidence>